<keyword evidence="3" id="KW-1185">Reference proteome</keyword>
<protein>
    <recommendedName>
        <fullName evidence="1">HTH cro/C1-type domain-containing protein</fullName>
    </recommendedName>
</protein>
<evidence type="ECO:0000313" key="2">
    <source>
        <dbReference type="EMBL" id="SHG89347.1"/>
    </source>
</evidence>
<dbReference type="EMBL" id="FQVN01000016">
    <property type="protein sequence ID" value="SHG89347.1"/>
    <property type="molecule type" value="Genomic_DNA"/>
</dbReference>
<organism evidence="2 3">
    <name type="scientific">Streptoalloteichus hindustanus</name>
    <dbReference type="NCBI Taxonomy" id="2017"/>
    <lineage>
        <taxon>Bacteria</taxon>
        <taxon>Bacillati</taxon>
        <taxon>Actinomycetota</taxon>
        <taxon>Actinomycetes</taxon>
        <taxon>Pseudonocardiales</taxon>
        <taxon>Pseudonocardiaceae</taxon>
        <taxon>Streptoalloteichus</taxon>
    </lineage>
</organism>
<dbReference type="Proteomes" id="UP000184501">
    <property type="component" value="Unassembled WGS sequence"/>
</dbReference>
<dbReference type="InterPro" id="IPR010982">
    <property type="entry name" value="Lambda_DNA-bd_dom_sf"/>
</dbReference>
<evidence type="ECO:0000259" key="1">
    <source>
        <dbReference type="PROSITE" id="PS50943"/>
    </source>
</evidence>
<dbReference type="STRING" id="2017.SAMN05444320_1161"/>
<dbReference type="AlphaFoldDB" id="A0A1M5NIQ9"/>
<dbReference type="GO" id="GO:0003677">
    <property type="term" value="F:DNA binding"/>
    <property type="evidence" value="ECO:0007669"/>
    <property type="project" value="InterPro"/>
</dbReference>
<gene>
    <name evidence="2" type="ORF">SAMN05444320_1161</name>
</gene>
<dbReference type="SUPFAM" id="SSF47413">
    <property type="entry name" value="lambda repressor-like DNA-binding domains"/>
    <property type="match status" value="1"/>
</dbReference>
<accession>A0A1M5NIQ9</accession>
<feature type="domain" description="HTH cro/C1-type" evidence="1">
    <location>
        <begin position="47"/>
        <end position="82"/>
    </location>
</feature>
<dbReference type="OrthoDB" id="2679623at2"/>
<dbReference type="RefSeq" id="WP_073489660.1">
    <property type="nucleotide sequence ID" value="NZ_FQVN01000016.1"/>
</dbReference>
<dbReference type="Gene3D" id="1.10.260.40">
    <property type="entry name" value="lambda repressor-like DNA-binding domains"/>
    <property type="match status" value="1"/>
</dbReference>
<name>A0A1M5NIQ9_STRHI</name>
<evidence type="ECO:0000313" key="3">
    <source>
        <dbReference type="Proteomes" id="UP000184501"/>
    </source>
</evidence>
<dbReference type="InterPro" id="IPR001387">
    <property type="entry name" value="Cro/C1-type_HTH"/>
</dbReference>
<sequence>MAGSERAPRTLAEKLNHLFESVHPAGRGPYSNEEVAAAIRDQGGATISATYIWLLRKGQRDNPTMKHLEALAAFFGVPPAYFFDDATAADVAAEIGLLNALRDTGVQKVALRAAGLSSRSLDSIVEMIKRVRELEGLSQDSDGGD</sequence>
<proteinExistence type="predicted"/>
<reference evidence="2 3" key="1">
    <citation type="submission" date="2016-11" db="EMBL/GenBank/DDBJ databases">
        <authorList>
            <person name="Jaros S."/>
            <person name="Januszkiewicz K."/>
            <person name="Wedrychowicz H."/>
        </authorList>
    </citation>
    <scope>NUCLEOTIDE SEQUENCE [LARGE SCALE GENOMIC DNA]</scope>
    <source>
        <strain evidence="2 3">DSM 44523</strain>
    </source>
</reference>
<dbReference type="PROSITE" id="PS50943">
    <property type="entry name" value="HTH_CROC1"/>
    <property type="match status" value="1"/>
</dbReference>